<dbReference type="GO" id="GO:0016829">
    <property type="term" value="F:lyase activity"/>
    <property type="evidence" value="ECO:0007669"/>
    <property type="project" value="UniProtKB-KW"/>
</dbReference>
<dbReference type="GO" id="GO:0009190">
    <property type="term" value="P:cyclic nucleotide biosynthetic process"/>
    <property type="evidence" value="ECO:0007669"/>
    <property type="project" value="InterPro"/>
</dbReference>
<evidence type="ECO:0000313" key="4">
    <source>
        <dbReference type="Proteomes" id="UP000735302"/>
    </source>
</evidence>
<proteinExistence type="predicted"/>
<organism evidence="3 4">
    <name type="scientific">Plakobranchus ocellatus</name>
    <dbReference type="NCBI Taxonomy" id="259542"/>
    <lineage>
        <taxon>Eukaryota</taxon>
        <taxon>Metazoa</taxon>
        <taxon>Spiralia</taxon>
        <taxon>Lophotrochozoa</taxon>
        <taxon>Mollusca</taxon>
        <taxon>Gastropoda</taxon>
        <taxon>Heterobranchia</taxon>
        <taxon>Euthyneura</taxon>
        <taxon>Panpulmonata</taxon>
        <taxon>Sacoglossa</taxon>
        <taxon>Placobranchoidea</taxon>
        <taxon>Plakobranchidae</taxon>
        <taxon>Plakobranchus</taxon>
    </lineage>
</organism>
<dbReference type="InterPro" id="IPR001054">
    <property type="entry name" value="A/G_cyclase"/>
</dbReference>
<dbReference type="InterPro" id="IPR029787">
    <property type="entry name" value="Nucleotide_cyclase"/>
</dbReference>
<evidence type="ECO:0000259" key="2">
    <source>
        <dbReference type="PROSITE" id="PS50125"/>
    </source>
</evidence>
<feature type="domain" description="Guanylate cyclase" evidence="2">
    <location>
        <begin position="12"/>
        <end position="79"/>
    </location>
</feature>
<protein>
    <recommendedName>
        <fullName evidence="2">Guanylate cyclase domain-containing protein</fullName>
    </recommendedName>
</protein>
<accession>A0AAV4ALP1</accession>
<keyword evidence="4" id="KW-1185">Reference proteome</keyword>
<name>A0AAV4ALP1_9GAST</name>
<dbReference type="EMBL" id="BLXT01003952">
    <property type="protein sequence ID" value="GFO08228.1"/>
    <property type="molecule type" value="Genomic_DNA"/>
</dbReference>
<sequence length="113" mass="12274">MCTDYSANAILILPFAHVHRVPANALLITLLQMCTDYPANDILVLLNKIFRAIDAHLENHDVYKVETVNDCYMVASAKPLGISLAGAKATLYWPSTVGTSVISVGSDTDQSDH</sequence>
<dbReference type="Gene3D" id="3.30.70.1230">
    <property type="entry name" value="Nucleotide cyclase"/>
    <property type="match status" value="1"/>
</dbReference>
<dbReference type="Pfam" id="PF00211">
    <property type="entry name" value="Guanylate_cyc"/>
    <property type="match status" value="1"/>
</dbReference>
<dbReference type="GO" id="GO:0035556">
    <property type="term" value="P:intracellular signal transduction"/>
    <property type="evidence" value="ECO:0007669"/>
    <property type="project" value="InterPro"/>
</dbReference>
<evidence type="ECO:0000313" key="3">
    <source>
        <dbReference type="EMBL" id="GFO08228.1"/>
    </source>
</evidence>
<dbReference type="Proteomes" id="UP000735302">
    <property type="component" value="Unassembled WGS sequence"/>
</dbReference>
<comment type="caution">
    <text evidence="3">The sequence shown here is derived from an EMBL/GenBank/DDBJ whole genome shotgun (WGS) entry which is preliminary data.</text>
</comment>
<reference evidence="3 4" key="1">
    <citation type="journal article" date="2021" name="Elife">
        <title>Chloroplast acquisition without the gene transfer in kleptoplastic sea slugs, Plakobranchus ocellatus.</title>
        <authorList>
            <person name="Maeda T."/>
            <person name="Takahashi S."/>
            <person name="Yoshida T."/>
            <person name="Shimamura S."/>
            <person name="Takaki Y."/>
            <person name="Nagai Y."/>
            <person name="Toyoda A."/>
            <person name="Suzuki Y."/>
            <person name="Arimoto A."/>
            <person name="Ishii H."/>
            <person name="Satoh N."/>
            <person name="Nishiyama T."/>
            <person name="Hasebe M."/>
            <person name="Maruyama T."/>
            <person name="Minagawa J."/>
            <person name="Obokata J."/>
            <person name="Shigenobu S."/>
        </authorList>
    </citation>
    <scope>NUCLEOTIDE SEQUENCE [LARGE SCALE GENOMIC DNA]</scope>
</reference>
<dbReference type="SUPFAM" id="SSF55073">
    <property type="entry name" value="Nucleotide cyclase"/>
    <property type="match status" value="1"/>
</dbReference>
<keyword evidence="1" id="KW-0456">Lyase</keyword>
<evidence type="ECO:0000256" key="1">
    <source>
        <dbReference type="ARBA" id="ARBA00023239"/>
    </source>
</evidence>
<gene>
    <name evidence="3" type="ORF">PoB_003473300</name>
</gene>
<dbReference type="PROSITE" id="PS50125">
    <property type="entry name" value="GUANYLATE_CYCLASE_2"/>
    <property type="match status" value="1"/>
</dbReference>
<dbReference type="AlphaFoldDB" id="A0AAV4ALP1"/>